<dbReference type="GO" id="GO:0008610">
    <property type="term" value="P:lipid biosynthetic process"/>
    <property type="evidence" value="ECO:0007669"/>
    <property type="project" value="InterPro"/>
</dbReference>
<dbReference type="InterPro" id="IPR006694">
    <property type="entry name" value="Fatty_acid_hydroxylase"/>
</dbReference>
<evidence type="ECO:0000256" key="2">
    <source>
        <dbReference type="ARBA" id="ARBA00022692"/>
    </source>
</evidence>
<dbReference type="GO" id="GO:0005506">
    <property type="term" value="F:iron ion binding"/>
    <property type="evidence" value="ECO:0007669"/>
    <property type="project" value="InterPro"/>
</dbReference>
<evidence type="ECO:0000259" key="6">
    <source>
        <dbReference type="Pfam" id="PF04116"/>
    </source>
</evidence>
<gene>
    <name evidence="7" type="ORF">LPB140_01640</name>
</gene>
<dbReference type="KEGG" id="sphl:LPB140_01640"/>
<keyword evidence="2 5" id="KW-0812">Transmembrane</keyword>
<feature type="transmembrane region" description="Helical" evidence="5">
    <location>
        <begin position="6"/>
        <end position="25"/>
    </location>
</feature>
<feature type="transmembrane region" description="Helical" evidence="5">
    <location>
        <begin position="151"/>
        <end position="175"/>
    </location>
</feature>
<dbReference type="EMBL" id="CP018154">
    <property type="protein sequence ID" value="APG61746.1"/>
    <property type="molecule type" value="Genomic_DNA"/>
</dbReference>
<sequence length="267" mass="31417">MTNAAIPTHIILAIAASSFFVFAIAERLWPNRRRVMKWQSRWLVHLVFFILNSILGRALIAVMTVSIAANWAQDNNFGLFNIIALPWWLVGILIFIIMDFWVWFQHLLMHKIPILWRAHIVHHSDRDLDVTSALRFHPLELIFSTLFKSTLVAIFGVPIFWAILFEIWLNIWAMFTHSNIRLPHKFDHLLGALFVTPDMHLIHHHIIIDDQQKNYGFALNLWDKIFGQYRAQPMNNSLHDMKLGLDQHQDKNPAKLRWTLLLPFLVK</sequence>
<evidence type="ECO:0000256" key="5">
    <source>
        <dbReference type="SAM" id="Phobius"/>
    </source>
</evidence>
<evidence type="ECO:0000313" key="8">
    <source>
        <dbReference type="Proteomes" id="UP000242561"/>
    </source>
</evidence>
<dbReference type="OrthoDB" id="9770329at2"/>
<keyword evidence="4 5" id="KW-0472">Membrane</keyword>
<dbReference type="GO" id="GO:0016491">
    <property type="term" value="F:oxidoreductase activity"/>
    <property type="evidence" value="ECO:0007669"/>
    <property type="project" value="InterPro"/>
</dbReference>
<accession>A0A1L3J9D1</accession>
<feature type="transmembrane region" description="Helical" evidence="5">
    <location>
        <begin position="46"/>
        <end position="72"/>
    </location>
</feature>
<evidence type="ECO:0000313" key="7">
    <source>
        <dbReference type="EMBL" id="APG61746.1"/>
    </source>
</evidence>
<dbReference type="Pfam" id="PF04116">
    <property type="entry name" value="FA_hydroxylase"/>
    <property type="match status" value="1"/>
</dbReference>
<dbReference type="STRING" id="1913578.LPB140_01640"/>
<reference evidence="7 8" key="1">
    <citation type="submission" date="2016-11" db="EMBL/GenBank/DDBJ databases">
        <title>Sphingorhabdus sp. LPB0140, isolated from marine environment.</title>
        <authorList>
            <person name="Kim E."/>
            <person name="Yi H."/>
        </authorList>
    </citation>
    <scope>NUCLEOTIDE SEQUENCE [LARGE SCALE GENOMIC DNA]</scope>
    <source>
        <strain evidence="7 8">LPB0140</strain>
    </source>
</reference>
<proteinExistence type="predicted"/>
<dbReference type="InterPro" id="IPR050307">
    <property type="entry name" value="Sterol_Desaturase_Related"/>
</dbReference>
<evidence type="ECO:0000256" key="4">
    <source>
        <dbReference type="ARBA" id="ARBA00023136"/>
    </source>
</evidence>
<keyword evidence="8" id="KW-1185">Reference proteome</keyword>
<feature type="domain" description="Fatty acid hydroxylase" evidence="6">
    <location>
        <begin position="92"/>
        <end position="227"/>
    </location>
</feature>
<name>A0A1L3J9D1_9SPHN</name>
<dbReference type="Proteomes" id="UP000242561">
    <property type="component" value="Chromosome"/>
</dbReference>
<dbReference type="AlphaFoldDB" id="A0A1L3J9D1"/>
<dbReference type="PANTHER" id="PTHR11863">
    <property type="entry name" value="STEROL DESATURASE"/>
    <property type="match status" value="1"/>
</dbReference>
<evidence type="ECO:0000256" key="3">
    <source>
        <dbReference type="ARBA" id="ARBA00022989"/>
    </source>
</evidence>
<feature type="transmembrane region" description="Helical" evidence="5">
    <location>
        <begin position="78"/>
        <end position="104"/>
    </location>
</feature>
<protein>
    <recommendedName>
        <fullName evidence="6">Fatty acid hydroxylase domain-containing protein</fullName>
    </recommendedName>
</protein>
<dbReference type="RefSeq" id="WP_072558392.1">
    <property type="nucleotide sequence ID" value="NZ_CP018154.1"/>
</dbReference>
<comment type="subcellular location">
    <subcellularLocation>
        <location evidence="1">Membrane</location>
    </subcellularLocation>
</comment>
<evidence type="ECO:0000256" key="1">
    <source>
        <dbReference type="ARBA" id="ARBA00004370"/>
    </source>
</evidence>
<dbReference type="GO" id="GO:0016020">
    <property type="term" value="C:membrane"/>
    <property type="evidence" value="ECO:0007669"/>
    <property type="project" value="UniProtKB-SubCell"/>
</dbReference>
<organism evidence="7 8">
    <name type="scientific">Sphingorhabdus lutea</name>
    <dbReference type="NCBI Taxonomy" id="1913578"/>
    <lineage>
        <taxon>Bacteria</taxon>
        <taxon>Pseudomonadati</taxon>
        <taxon>Pseudomonadota</taxon>
        <taxon>Alphaproteobacteria</taxon>
        <taxon>Sphingomonadales</taxon>
        <taxon>Sphingomonadaceae</taxon>
        <taxon>Sphingorhabdus</taxon>
    </lineage>
</organism>
<keyword evidence="3 5" id="KW-1133">Transmembrane helix</keyword>